<dbReference type="PANTHER" id="PTHR23306">
    <property type="entry name" value="TUMOR SUSCEPTIBILITY GENE 101 PROTEIN-RELATED"/>
    <property type="match status" value="1"/>
</dbReference>
<name>A0AAD9MKY1_RIDPI</name>
<dbReference type="GO" id="GO:0008333">
    <property type="term" value="P:endosome to lysosome transport"/>
    <property type="evidence" value="ECO:0007669"/>
    <property type="project" value="TreeGrafter"/>
</dbReference>
<evidence type="ECO:0000313" key="3">
    <source>
        <dbReference type="EMBL" id="KAK2138997.1"/>
    </source>
</evidence>
<dbReference type="InterPro" id="IPR008883">
    <property type="entry name" value="UEV_N"/>
</dbReference>
<sequence>MDTHPHNAPMIFVKPTSTMMIKTGRHIDGTGRVYLPYLHEWKPPQADLLGLFQVLLIVFGEDPPVYSKVAAPPRPAYPPTTPDGNTPSSPPGGQSPLTHAMEPPCSNNHDELQQQTIASLLSMVGQLQLVNDEKDARIKVLEARIDDLEEYSQIEGLDH</sequence>
<accession>A0AAD9MKY1</accession>
<feature type="compositionally biased region" description="Pro residues" evidence="1">
    <location>
        <begin position="72"/>
        <end position="81"/>
    </location>
</feature>
<feature type="compositionally biased region" description="Polar residues" evidence="1">
    <location>
        <begin position="83"/>
        <end position="97"/>
    </location>
</feature>
<evidence type="ECO:0000256" key="1">
    <source>
        <dbReference type="SAM" id="MobiDB-lite"/>
    </source>
</evidence>
<dbReference type="Proteomes" id="UP001209878">
    <property type="component" value="Unassembled WGS sequence"/>
</dbReference>
<evidence type="ECO:0000313" key="4">
    <source>
        <dbReference type="Proteomes" id="UP001209878"/>
    </source>
</evidence>
<dbReference type="PANTHER" id="PTHR23306:SF3">
    <property type="entry name" value="TUMOR SUPPRESSOR PROTEIN 101"/>
    <property type="match status" value="1"/>
</dbReference>
<dbReference type="EMBL" id="JAODUO010006823">
    <property type="protein sequence ID" value="KAK2138997.1"/>
    <property type="molecule type" value="Genomic_DNA"/>
</dbReference>
<comment type="caution">
    <text evidence="3">The sequence shown here is derived from an EMBL/GenBank/DDBJ whole genome shotgun (WGS) entry which is preliminary data.</text>
</comment>
<evidence type="ECO:0000259" key="2">
    <source>
        <dbReference type="PROSITE" id="PS51322"/>
    </source>
</evidence>
<keyword evidence="4" id="KW-1185">Reference proteome</keyword>
<dbReference type="Pfam" id="PF05743">
    <property type="entry name" value="UEV"/>
    <property type="match status" value="1"/>
</dbReference>
<dbReference type="GO" id="GO:0000813">
    <property type="term" value="C:ESCRT I complex"/>
    <property type="evidence" value="ECO:0007669"/>
    <property type="project" value="TreeGrafter"/>
</dbReference>
<feature type="region of interest" description="Disordered" evidence="1">
    <location>
        <begin position="68"/>
        <end position="109"/>
    </location>
</feature>
<protein>
    <recommendedName>
        <fullName evidence="2">UEV domain-containing protein</fullName>
    </recommendedName>
</protein>
<dbReference type="SUPFAM" id="SSF54495">
    <property type="entry name" value="UBC-like"/>
    <property type="match status" value="1"/>
</dbReference>
<gene>
    <name evidence="3" type="ORF">NP493_6838g00000</name>
</gene>
<dbReference type="CDD" id="cd11685">
    <property type="entry name" value="UEV_TSG101-like"/>
    <property type="match status" value="1"/>
</dbReference>
<dbReference type="Gene3D" id="3.10.110.10">
    <property type="entry name" value="Ubiquitin Conjugating Enzyme"/>
    <property type="match status" value="1"/>
</dbReference>
<dbReference type="GO" id="GO:0043130">
    <property type="term" value="F:ubiquitin binding"/>
    <property type="evidence" value="ECO:0007669"/>
    <property type="project" value="TreeGrafter"/>
</dbReference>
<dbReference type="PROSITE" id="PS51322">
    <property type="entry name" value="UEV"/>
    <property type="match status" value="1"/>
</dbReference>
<feature type="domain" description="UEV" evidence="2">
    <location>
        <begin position="1"/>
        <end position="69"/>
    </location>
</feature>
<organism evidence="3 4">
    <name type="scientific">Ridgeia piscesae</name>
    <name type="common">Tubeworm</name>
    <dbReference type="NCBI Taxonomy" id="27915"/>
    <lineage>
        <taxon>Eukaryota</taxon>
        <taxon>Metazoa</taxon>
        <taxon>Spiralia</taxon>
        <taxon>Lophotrochozoa</taxon>
        <taxon>Annelida</taxon>
        <taxon>Polychaeta</taxon>
        <taxon>Sedentaria</taxon>
        <taxon>Canalipalpata</taxon>
        <taxon>Sabellida</taxon>
        <taxon>Siboglinidae</taxon>
        <taxon>Ridgeia</taxon>
    </lineage>
</organism>
<reference evidence="3" key="1">
    <citation type="journal article" date="2023" name="Mol. Biol. Evol.">
        <title>Third-Generation Sequencing Reveals the Adaptive Role of the Epigenome in Three Deep-Sea Polychaetes.</title>
        <authorList>
            <person name="Perez M."/>
            <person name="Aroh O."/>
            <person name="Sun Y."/>
            <person name="Lan Y."/>
            <person name="Juniper S.K."/>
            <person name="Young C.R."/>
            <person name="Angers B."/>
            <person name="Qian P.Y."/>
        </authorList>
    </citation>
    <scope>NUCLEOTIDE SEQUENCE</scope>
    <source>
        <strain evidence="3">R07B-5</strain>
    </source>
</reference>
<proteinExistence type="predicted"/>
<dbReference type="AlphaFoldDB" id="A0AAD9MKY1"/>
<dbReference type="InterPro" id="IPR052070">
    <property type="entry name" value="ESCRT-I_UEV_domain"/>
</dbReference>
<dbReference type="InterPro" id="IPR016135">
    <property type="entry name" value="UBQ-conjugating_enzyme/RWD"/>
</dbReference>
<dbReference type="GO" id="GO:0015031">
    <property type="term" value="P:protein transport"/>
    <property type="evidence" value="ECO:0007669"/>
    <property type="project" value="InterPro"/>
</dbReference>